<dbReference type="CDD" id="cd00143">
    <property type="entry name" value="PP2Cc"/>
    <property type="match status" value="1"/>
</dbReference>
<dbReference type="InterPro" id="IPR011009">
    <property type="entry name" value="Kinase-like_dom_sf"/>
</dbReference>
<dbReference type="InterPro" id="IPR008271">
    <property type="entry name" value="Ser/Thr_kinase_AS"/>
</dbReference>
<feature type="domain" description="PPM-type phosphatase" evidence="7">
    <location>
        <begin position="16"/>
        <end position="236"/>
    </location>
</feature>
<dbReference type="GO" id="GO:0005524">
    <property type="term" value="F:ATP binding"/>
    <property type="evidence" value="ECO:0007669"/>
    <property type="project" value="UniProtKB-KW"/>
</dbReference>
<dbReference type="AlphaFoldDB" id="A0A9X1IJV0"/>
<dbReference type="CDD" id="cd14014">
    <property type="entry name" value="STKc_PknB_like"/>
    <property type="match status" value="1"/>
</dbReference>
<dbReference type="SMART" id="SM00331">
    <property type="entry name" value="PP2C_SIG"/>
    <property type="match status" value="1"/>
</dbReference>
<dbReference type="InterPro" id="IPR000719">
    <property type="entry name" value="Prot_kinase_dom"/>
</dbReference>
<dbReference type="Pfam" id="PF00069">
    <property type="entry name" value="Pkinase"/>
    <property type="match status" value="1"/>
</dbReference>
<protein>
    <submittedName>
        <fullName evidence="8">Protein phosphatase 2C domain-containing protein</fullName>
    </submittedName>
</protein>
<keyword evidence="9" id="KW-1185">Reference proteome</keyword>
<dbReference type="Gene3D" id="3.30.200.20">
    <property type="entry name" value="Phosphorylase Kinase, domain 1"/>
    <property type="match status" value="1"/>
</dbReference>
<dbReference type="EMBL" id="JAJAQI010000041">
    <property type="protein sequence ID" value="MCB4824375.1"/>
    <property type="molecule type" value="Genomic_DNA"/>
</dbReference>
<gene>
    <name evidence="8" type="ORF">LHA35_21825</name>
</gene>
<evidence type="ECO:0000259" key="7">
    <source>
        <dbReference type="PROSITE" id="PS51746"/>
    </source>
</evidence>
<reference evidence="8" key="1">
    <citation type="submission" date="2021-10" db="EMBL/GenBank/DDBJ databases">
        <title>Roseicella aerolatum sp. nov., isolated from aerosols of e-waste dismantling site.</title>
        <authorList>
            <person name="Qin T."/>
        </authorList>
    </citation>
    <scope>NUCLEOTIDE SEQUENCE</scope>
    <source>
        <strain evidence="8">GB24</strain>
    </source>
</reference>
<dbReference type="GO" id="GO:0004674">
    <property type="term" value="F:protein serine/threonine kinase activity"/>
    <property type="evidence" value="ECO:0007669"/>
    <property type="project" value="TreeGrafter"/>
</dbReference>
<feature type="domain" description="Protein kinase" evidence="6">
    <location>
        <begin position="269"/>
        <end position="529"/>
    </location>
</feature>
<evidence type="ECO:0000256" key="1">
    <source>
        <dbReference type="ARBA" id="ARBA00022679"/>
    </source>
</evidence>
<evidence type="ECO:0000256" key="3">
    <source>
        <dbReference type="ARBA" id="ARBA00022777"/>
    </source>
</evidence>
<dbReference type="PANTHER" id="PTHR43289:SF34">
    <property type="entry name" value="SERINE_THREONINE-PROTEIN KINASE YBDM-RELATED"/>
    <property type="match status" value="1"/>
</dbReference>
<dbReference type="InterPro" id="IPR036457">
    <property type="entry name" value="PPM-type-like_dom_sf"/>
</dbReference>
<dbReference type="Pfam" id="PF13672">
    <property type="entry name" value="PP2C_2"/>
    <property type="match status" value="1"/>
</dbReference>
<keyword evidence="1" id="KW-0808">Transferase</keyword>
<accession>A0A9X1IJV0</accession>
<dbReference type="SUPFAM" id="SSF56112">
    <property type="entry name" value="Protein kinase-like (PK-like)"/>
    <property type="match status" value="1"/>
</dbReference>
<dbReference type="PANTHER" id="PTHR43289">
    <property type="entry name" value="MITOGEN-ACTIVATED PROTEIN KINASE KINASE KINASE 20-RELATED"/>
    <property type="match status" value="1"/>
</dbReference>
<dbReference type="SMART" id="SM00220">
    <property type="entry name" value="S_TKc"/>
    <property type="match status" value="1"/>
</dbReference>
<dbReference type="PROSITE" id="PS51746">
    <property type="entry name" value="PPM_2"/>
    <property type="match status" value="1"/>
</dbReference>
<keyword evidence="5" id="KW-1133">Transmembrane helix</keyword>
<dbReference type="Proteomes" id="UP001139311">
    <property type="component" value="Unassembled WGS sequence"/>
</dbReference>
<evidence type="ECO:0000313" key="8">
    <source>
        <dbReference type="EMBL" id="MCB4824375.1"/>
    </source>
</evidence>
<evidence type="ECO:0000313" key="9">
    <source>
        <dbReference type="Proteomes" id="UP001139311"/>
    </source>
</evidence>
<evidence type="ECO:0000259" key="6">
    <source>
        <dbReference type="PROSITE" id="PS50011"/>
    </source>
</evidence>
<dbReference type="SUPFAM" id="SSF81606">
    <property type="entry name" value="PP2C-like"/>
    <property type="match status" value="1"/>
</dbReference>
<dbReference type="PROSITE" id="PS00108">
    <property type="entry name" value="PROTEIN_KINASE_ST"/>
    <property type="match status" value="1"/>
</dbReference>
<sequence length="572" mass="60913">MPPDRPAPPPGRLALRAGLCSERGARAHNEDYAAAWLGEPGRKGAIAALADGVGGARGGRVAAELAVRGLIDGVLGQSEALGPRRTAGRAIEALNRWIHAKGQTDPALAGMACTLTAVVLRGRRVHVLHVGDSRLYRFRDGRLARLTTDHAQRGANLLTRAIGAVESVRVDYAEEAALPHDRLLLCSDGVHGGLSDAAIAAELARRGAPEDTARRLVEAALATAVGDNATALVLDLLDLPVPDRADLEAAIEARPILPPPKRGAMLDGYALEEMLADSRYSRVFRGRDTLSAEGRAVVLKFPKPGAAAEASFRQAHLRESWIAARIRSPFLGEMLEPPPERQSCLYAVLPDYGGETLERRILRGPPPSLTAGIGIATGLCKAVAALHRAGVIHRDIKPDNVILPPGGGLRLIDPGIARLPRLEDSAPADIPGTPSHMAPELLAGTSQGDERSDLYALGVTLYRLFCGGYPYGEVEAFSRPRFGAPASLLTRRPDLPAWLDEVLARAVAADPAERFGDAVELLFALERGMAGGAPARPRPRSLHDRDPLLFWRMVSAALAMLLLLSWARLHGG</sequence>
<comment type="caution">
    <text evidence="8">The sequence shown here is derived from an EMBL/GenBank/DDBJ whole genome shotgun (WGS) entry which is preliminary data.</text>
</comment>
<name>A0A9X1IJV0_9PROT</name>
<evidence type="ECO:0000256" key="4">
    <source>
        <dbReference type="ARBA" id="ARBA00022840"/>
    </source>
</evidence>
<evidence type="ECO:0000256" key="2">
    <source>
        <dbReference type="ARBA" id="ARBA00022741"/>
    </source>
</evidence>
<keyword evidence="5" id="KW-0472">Membrane</keyword>
<keyword evidence="2" id="KW-0547">Nucleotide-binding</keyword>
<dbReference type="InterPro" id="IPR001932">
    <property type="entry name" value="PPM-type_phosphatase-like_dom"/>
</dbReference>
<keyword evidence="3" id="KW-0418">Kinase</keyword>
<dbReference type="PROSITE" id="PS50011">
    <property type="entry name" value="PROTEIN_KINASE_DOM"/>
    <property type="match status" value="1"/>
</dbReference>
<keyword evidence="4" id="KW-0067">ATP-binding</keyword>
<dbReference type="SMART" id="SM00332">
    <property type="entry name" value="PP2Cc"/>
    <property type="match status" value="1"/>
</dbReference>
<dbReference type="Gene3D" id="3.60.40.10">
    <property type="entry name" value="PPM-type phosphatase domain"/>
    <property type="match status" value="1"/>
</dbReference>
<feature type="transmembrane region" description="Helical" evidence="5">
    <location>
        <begin position="548"/>
        <end position="567"/>
    </location>
</feature>
<keyword evidence="5" id="KW-0812">Transmembrane</keyword>
<evidence type="ECO:0000256" key="5">
    <source>
        <dbReference type="SAM" id="Phobius"/>
    </source>
</evidence>
<organism evidence="8 9">
    <name type="scientific">Roseicella aerolata</name>
    <dbReference type="NCBI Taxonomy" id="2883479"/>
    <lineage>
        <taxon>Bacteria</taxon>
        <taxon>Pseudomonadati</taxon>
        <taxon>Pseudomonadota</taxon>
        <taxon>Alphaproteobacteria</taxon>
        <taxon>Acetobacterales</taxon>
        <taxon>Roseomonadaceae</taxon>
        <taxon>Roseicella</taxon>
    </lineage>
</organism>
<dbReference type="Gene3D" id="1.10.510.10">
    <property type="entry name" value="Transferase(Phosphotransferase) domain 1"/>
    <property type="match status" value="1"/>
</dbReference>
<dbReference type="RefSeq" id="WP_226612001.1">
    <property type="nucleotide sequence ID" value="NZ_JAJAQI010000041.1"/>
</dbReference>
<proteinExistence type="predicted"/>